<accession>A0ABY5SB52</accession>
<dbReference type="InterPro" id="IPR010998">
    <property type="entry name" value="Integrase_recombinase_N"/>
</dbReference>
<name>A0ABY5SB52_9BACL</name>
<dbReference type="Pfam" id="PF00589">
    <property type="entry name" value="Phage_integrase"/>
    <property type="match status" value="1"/>
</dbReference>
<dbReference type="InterPro" id="IPR002104">
    <property type="entry name" value="Integrase_catalytic"/>
</dbReference>
<proteinExistence type="inferred from homology"/>
<reference evidence="8" key="1">
    <citation type="submission" date="2022-01" db="EMBL/GenBank/DDBJ databases">
        <title>Paenibacillus spongiae sp. nov., isolated from marine sponge.</title>
        <authorList>
            <person name="Li Z."/>
            <person name="Zhang M."/>
        </authorList>
    </citation>
    <scope>NUCLEOTIDE SEQUENCE</scope>
    <source>
        <strain evidence="8">PHS-Z3</strain>
    </source>
</reference>
<dbReference type="Gene3D" id="1.10.150.130">
    <property type="match status" value="1"/>
</dbReference>
<dbReference type="PANTHER" id="PTHR30349">
    <property type="entry name" value="PHAGE INTEGRASE-RELATED"/>
    <property type="match status" value="1"/>
</dbReference>
<evidence type="ECO:0000259" key="7">
    <source>
        <dbReference type="PROSITE" id="PS51900"/>
    </source>
</evidence>
<dbReference type="InterPro" id="IPR013762">
    <property type="entry name" value="Integrase-like_cat_sf"/>
</dbReference>
<gene>
    <name evidence="8" type="ORF">L1F29_04825</name>
</gene>
<dbReference type="PROSITE" id="PS51898">
    <property type="entry name" value="TYR_RECOMBINASE"/>
    <property type="match status" value="1"/>
</dbReference>
<keyword evidence="4" id="KW-0233">DNA recombination</keyword>
<dbReference type="InterPro" id="IPR028259">
    <property type="entry name" value="AP2-like_int_N"/>
</dbReference>
<sequence>MWKESINTTNVANEIISVNVWYTSMASPPFREISLPPLQAFYVLVHIISRPQHMGVFYLYGQAYNSCIGEVNKMAYFEKRGEKWYFTISLGRDPVTGKLKQLRRVGGKTKKEAQAAATALEHELAQGTFVKETEMTFGVFAQDWLQQHYKGVKIGTKRVREKEIKLLNIYFENAKLKDITKKAYQEALDDLMVRPREMKKETVNGYAYTTVSGVHGTARMIFSKAKEFDMIKIDPTEFAKVTRPQKTVEELESEDEIPKYLEKEELSLFLRTARDHGYDLDYTMFLMLAYSGMRVGEMVVLKWSDIDFDRGTVKITKTYYNPLNNAVKFTLVPPKTKSSKREIDLEPIVLDELIKHRAQQRIFRMAMRDRYFDEDFIFTMTGKHPGYPIFVKTVQNHMTRLLKLAELNTALTPHSLRHTHTSLLAEAGAGLEEIMERLGHKNDDITKSVYLHVTKDRKKEASRKFGQLMNNITS</sequence>
<keyword evidence="2" id="KW-0229">DNA integration</keyword>
<evidence type="ECO:0000256" key="2">
    <source>
        <dbReference type="ARBA" id="ARBA00022908"/>
    </source>
</evidence>
<dbReference type="EMBL" id="CP091430">
    <property type="protein sequence ID" value="UVI31171.1"/>
    <property type="molecule type" value="Genomic_DNA"/>
</dbReference>
<dbReference type="Gene3D" id="1.10.443.10">
    <property type="entry name" value="Intergrase catalytic core"/>
    <property type="match status" value="1"/>
</dbReference>
<dbReference type="InterPro" id="IPR011010">
    <property type="entry name" value="DNA_brk_join_enz"/>
</dbReference>
<keyword evidence="3 5" id="KW-0238">DNA-binding</keyword>
<feature type="domain" description="Core-binding (CB)" evidence="7">
    <location>
        <begin position="135"/>
        <end position="226"/>
    </location>
</feature>
<protein>
    <submittedName>
        <fullName evidence="8">Site-specific integrase</fullName>
    </submittedName>
</protein>
<keyword evidence="9" id="KW-1185">Reference proteome</keyword>
<feature type="domain" description="Tyr recombinase" evidence="6">
    <location>
        <begin position="256"/>
        <end position="463"/>
    </location>
</feature>
<evidence type="ECO:0000256" key="4">
    <source>
        <dbReference type="ARBA" id="ARBA00023172"/>
    </source>
</evidence>
<evidence type="ECO:0000256" key="5">
    <source>
        <dbReference type="PROSITE-ProRule" id="PRU01248"/>
    </source>
</evidence>
<comment type="similarity">
    <text evidence="1">Belongs to the 'phage' integrase family.</text>
</comment>
<organism evidence="8 9">
    <name type="scientific">Paenibacillus spongiae</name>
    <dbReference type="NCBI Taxonomy" id="2909671"/>
    <lineage>
        <taxon>Bacteria</taxon>
        <taxon>Bacillati</taxon>
        <taxon>Bacillota</taxon>
        <taxon>Bacilli</taxon>
        <taxon>Bacillales</taxon>
        <taxon>Paenibacillaceae</taxon>
        <taxon>Paenibacillus</taxon>
    </lineage>
</organism>
<dbReference type="InterPro" id="IPR044068">
    <property type="entry name" value="CB"/>
</dbReference>
<dbReference type="Pfam" id="PF14659">
    <property type="entry name" value="Phage_int_SAM_3"/>
    <property type="match status" value="1"/>
</dbReference>
<dbReference type="CDD" id="cd01189">
    <property type="entry name" value="INT_ICEBs1_C_like"/>
    <property type="match status" value="1"/>
</dbReference>
<dbReference type="Pfam" id="PF14657">
    <property type="entry name" value="Arm-DNA-bind_4"/>
    <property type="match status" value="1"/>
</dbReference>
<evidence type="ECO:0000313" key="8">
    <source>
        <dbReference type="EMBL" id="UVI31171.1"/>
    </source>
</evidence>
<dbReference type="PROSITE" id="PS51900">
    <property type="entry name" value="CB"/>
    <property type="match status" value="1"/>
</dbReference>
<dbReference type="PANTHER" id="PTHR30349:SF64">
    <property type="entry name" value="PROPHAGE INTEGRASE INTD-RELATED"/>
    <property type="match status" value="1"/>
</dbReference>
<dbReference type="InterPro" id="IPR050090">
    <property type="entry name" value="Tyrosine_recombinase_XerCD"/>
</dbReference>
<dbReference type="Proteomes" id="UP001057877">
    <property type="component" value="Chromosome"/>
</dbReference>
<dbReference type="InterPro" id="IPR004107">
    <property type="entry name" value="Integrase_SAM-like_N"/>
</dbReference>
<evidence type="ECO:0000256" key="1">
    <source>
        <dbReference type="ARBA" id="ARBA00008857"/>
    </source>
</evidence>
<dbReference type="SUPFAM" id="SSF56349">
    <property type="entry name" value="DNA breaking-rejoining enzymes"/>
    <property type="match status" value="1"/>
</dbReference>
<evidence type="ECO:0000313" key="9">
    <source>
        <dbReference type="Proteomes" id="UP001057877"/>
    </source>
</evidence>
<evidence type="ECO:0000256" key="3">
    <source>
        <dbReference type="ARBA" id="ARBA00023125"/>
    </source>
</evidence>
<evidence type="ECO:0000259" key="6">
    <source>
        <dbReference type="PROSITE" id="PS51898"/>
    </source>
</evidence>